<feature type="transmembrane region" description="Helical" evidence="7">
    <location>
        <begin position="157"/>
        <end position="177"/>
    </location>
</feature>
<feature type="transmembrane region" description="Helical" evidence="7">
    <location>
        <begin position="71"/>
        <end position="89"/>
    </location>
</feature>
<evidence type="ECO:0000256" key="4">
    <source>
        <dbReference type="ARBA" id="ARBA00022692"/>
    </source>
</evidence>
<evidence type="ECO:0000313" key="10">
    <source>
        <dbReference type="Proteomes" id="UP001179280"/>
    </source>
</evidence>
<feature type="transmembrane region" description="Helical" evidence="7">
    <location>
        <begin position="129"/>
        <end position="151"/>
    </location>
</feature>
<dbReference type="RefSeq" id="WP_204468616.1">
    <property type="nucleotide sequence ID" value="NZ_JAFBCV010000017.1"/>
</dbReference>
<feature type="transmembrane region" description="Helical" evidence="7">
    <location>
        <begin position="353"/>
        <end position="372"/>
    </location>
</feature>
<keyword evidence="10" id="KW-1185">Reference proteome</keyword>
<feature type="transmembrane region" description="Helical" evidence="7">
    <location>
        <begin position="95"/>
        <end position="117"/>
    </location>
</feature>
<feature type="transmembrane region" description="Helical" evidence="7">
    <location>
        <begin position="267"/>
        <end position="285"/>
    </location>
</feature>
<name>A0ABS2SZZ4_9BACI</name>
<protein>
    <submittedName>
        <fullName evidence="9">MFS family arabinose efflux permease</fullName>
    </submittedName>
</protein>
<dbReference type="PANTHER" id="PTHR43124:SF3">
    <property type="entry name" value="CHLORAMPHENICOL EFFLUX PUMP RV0191"/>
    <property type="match status" value="1"/>
</dbReference>
<evidence type="ECO:0000256" key="6">
    <source>
        <dbReference type="ARBA" id="ARBA00023136"/>
    </source>
</evidence>
<comment type="caution">
    <text evidence="9">The sequence shown here is derived from an EMBL/GenBank/DDBJ whole genome shotgun (WGS) entry which is preliminary data.</text>
</comment>
<sequence>MWKYILPGIALIGVTYAFARFSFGLFLPQITESLRLSDSEAGMIGSSAYLAYTLALASAAFFIKQYQANRVIFWAGFTAVIGLFVMAIAPNFTVLLSAVFIAGLGSGWASPAYAQIVSERLSDKQADRGNTWINSGTSFGLIISGPIALFFTEYWRVAFLLFAAMALIALIWNRHTLNQHSEKRSKRDNSKEKGSGSAVLARAKSIILAALLVGVSTSIYWTFSRSFLTVEYEWTTFASIVFWVLMGVSGVVGGLSGGIINQFGLSLSYRLTLVFLISSIFLLTVSNVLAVFSSAIFFGSMYIFMTGLFIVWSARLFNDNPSIGVSLSFLALGLGQTLGSFAGGYVIEMWSYPSAFILFASVGIAGFFIPVMQKGD</sequence>
<evidence type="ECO:0000256" key="1">
    <source>
        <dbReference type="ARBA" id="ARBA00004651"/>
    </source>
</evidence>
<proteinExistence type="predicted"/>
<keyword evidence="5 7" id="KW-1133">Transmembrane helix</keyword>
<keyword evidence="2" id="KW-0813">Transport</keyword>
<evidence type="ECO:0000259" key="8">
    <source>
        <dbReference type="PROSITE" id="PS50850"/>
    </source>
</evidence>
<feature type="transmembrane region" description="Helical" evidence="7">
    <location>
        <begin position="43"/>
        <end position="64"/>
    </location>
</feature>
<feature type="transmembrane region" description="Helical" evidence="7">
    <location>
        <begin position="324"/>
        <end position="347"/>
    </location>
</feature>
<dbReference type="InterPro" id="IPR050189">
    <property type="entry name" value="MFS_Efflux_Transporters"/>
</dbReference>
<dbReference type="PROSITE" id="PS50850">
    <property type="entry name" value="MFS"/>
    <property type="match status" value="1"/>
</dbReference>
<dbReference type="Gene3D" id="1.20.1250.20">
    <property type="entry name" value="MFS general substrate transporter like domains"/>
    <property type="match status" value="1"/>
</dbReference>
<keyword evidence="4 7" id="KW-0812">Transmembrane</keyword>
<feature type="transmembrane region" description="Helical" evidence="7">
    <location>
        <begin position="291"/>
        <end position="312"/>
    </location>
</feature>
<evidence type="ECO:0000256" key="2">
    <source>
        <dbReference type="ARBA" id="ARBA00022448"/>
    </source>
</evidence>
<evidence type="ECO:0000256" key="5">
    <source>
        <dbReference type="ARBA" id="ARBA00022989"/>
    </source>
</evidence>
<dbReference type="InterPro" id="IPR036259">
    <property type="entry name" value="MFS_trans_sf"/>
</dbReference>
<keyword evidence="3" id="KW-1003">Cell membrane</keyword>
<dbReference type="EMBL" id="JAFBCV010000017">
    <property type="protein sequence ID" value="MBM7840800.1"/>
    <property type="molecule type" value="Genomic_DNA"/>
</dbReference>
<dbReference type="SUPFAM" id="SSF103473">
    <property type="entry name" value="MFS general substrate transporter"/>
    <property type="match status" value="1"/>
</dbReference>
<evidence type="ECO:0000313" key="9">
    <source>
        <dbReference type="EMBL" id="MBM7840800.1"/>
    </source>
</evidence>
<keyword evidence="6 7" id="KW-0472">Membrane</keyword>
<feature type="transmembrane region" description="Helical" evidence="7">
    <location>
        <begin position="198"/>
        <end position="222"/>
    </location>
</feature>
<dbReference type="PANTHER" id="PTHR43124">
    <property type="entry name" value="PURINE EFFLUX PUMP PBUE"/>
    <property type="match status" value="1"/>
</dbReference>
<gene>
    <name evidence="9" type="ORF">JOC54_004093</name>
</gene>
<comment type="subcellular location">
    <subcellularLocation>
        <location evidence="1">Cell membrane</location>
        <topology evidence="1">Multi-pass membrane protein</topology>
    </subcellularLocation>
</comment>
<dbReference type="Pfam" id="PF07690">
    <property type="entry name" value="MFS_1"/>
    <property type="match status" value="1"/>
</dbReference>
<evidence type="ECO:0000256" key="3">
    <source>
        <dbReference type="ARBA" id="ARBA00022475"/>
    </source>
</evidence>
<accession>A0ABS2SZZ4</accession>
<feature type="transmembrane region" description="Helical" evidence="7">
    <location>
        <begin position="234"/>
        <end position="255"/>
    </location>
</feature>
<organism evidence="9 10">
    <name type="scientific">Shouchella xiaoxiensis</name>
    <dbReference type="NCBI Taxonomy" id="766895"/>
    <lineage>
        <taxon>Bacteria</taxon>
        <taxon>Bacillati</taxon>
        <taxon>Bacillota</taxon>
        <taxon>Bacilli</taxon>
        <taxon>Bacillales</taxon>
        <taxon>Bacillaceae</taxon>
        <taxon>Shouchella</taxon>
    </lineage>
</organism>
<dbReference type="Proteomes" id="UP001179280">
    <property type="component" value="Unassembled WGS sequence"/>
</dbReference>
<reference evidence="9" key="1">
    <citation type="submission" date="2021-01" db="EMBL/GenBank/DDBJ databases">
        <title>Genomic Encyclopedia of Type Strains, Phase IV (KMG-IV): sequencing the most valuable type-strain genomes for metagenomic binning, comparative biology and taxonomic classification.</title>
        <authorList>
            <person name="Goeker M."/>
        </authorList>
    </citation>
    <scope>NUCLEOTIDE SEQUENCE</scope>
    <source>
        <strain evidence="9">DSM 21943</strain>
    </source>
</reference>
<evidence type="ECO:0000256" key="7">
    <source>
        <dbReference type="SAM" id="Phobius"/>
    </source>
</evidence>
<dbReference type="InterPro" id="IPR020846">
    <property type="entry name" value="MFS_dom"/>
</dbReference>
<dbReference type="InterPro" id="IPR011701">
    <property type="entry name" value="MFS"/>
</dbReference>
<feature type="domain" description="Major facilitator superfamily (MFS) profile" evidence="8">
    <location>
        <begin position="5"/>
        <end position="376"/>
    </location>
</feature>